<keyword evidence="4" id="KW-1185">Reference proteome</keyword>
<reference evidence="3" key="1">
    <citation type="submission" date="2020-07" db="EMBL/GenBank/DDBJ databases">
        <title>Multicomponent nature underlies the extraordinary mechanical properties of spider dragline silk.</title>
        <authorList>
            <person name="Kono N."/>
            <person name="Nakamura H."/>
            <person name="Mori M."/>
            <person name="Yoshida Y."/>
            <person name="Ohtoshi R."/>
            <person name="Malay A.D."/>
            <person name="Moran D.A.P."/>
            <person name="Tomita M."/>
            <person name="Numata K."/>
            <person name="Arakawa K."/>
        </authorList>
    </citation>
    <scope>NUCLEOTIDE SEQUENCE</scope>
</reference>
<gene>
    <name evidence="3" type="primary">Wxf_00800</name>
    <name evidence="3" type="ORF">TNCT_109691</name>
    <name evidence="2" type="ORF">TNCT_280421</name>
</gene>
<comment type="caution">
    <text evidence="3">The sequence shown here is derived from an EMBL/GenBank/DDBJ whole genome shotgun (WGS) entry which is preliminary data.</text>
</comment>
<dbReference type="Proteomes" id="UP000887116">
    <property type="component" value="Unassembled WGS sequence"/>
</dbReference>
<evidence type="ECO:0000313" key="3">
    <source>
        <dbReference type="EMBL" id="GFR17387.1"/>
    </source>
</evidence>
<organism evidence="3 4">
    <name type="scientific">Trichonephila clavata</name>
    <name type="common">Joro spider</name>
    <name type="synonym">Nephila clavata</name>
    <dbReference type="NCBI Taxonomy" id="2740835"/>
    <lineage>
        <taxon>Eukaryota</taxon>
        <taxon>Metazoa</taxon>
        <taxon>Ecdysozoa</taxon>
        <taxon>Arthropoda</taxon>
        <taxon>Chelicerata</taxon>
        <taxon>Arachnida</taxon>
        <taxon>Araneae</taxon>
        <taxon>Araneomorphae</taxon>
        <taxon>Entelegynae</taxon>
        <taxon>Araneoidea</taxon>
        <taxon>Nephilidae</taxon>
        <taxon>Trichonephila</taxon>
    </lineage>
</organism>
<dbReference type="SUPFAM" id="SSF88946">
    <property type="entry name" value="Sigma2 domain of RNA polymerase sigma factors"/>
    <property type="match status" value="1"/>
</dbReference>
<dbReference type="GO" id="GO:0006352">
    <property type="term" value="P:DNA-templated transcription initiation"/>
    <property type="evidence" value="ECO:0007669"/>
    <property type="project" value="InterPro"/>
</dbReference>
<accession>A0A8X6H5J5</accession>
<name>A0A8X6H5J5_TRICU</name>
<feature type="domain" description="RNA polymerase sigma-70 region 2" evidence="1">
    <location>
        <begin position="30"/>
        <end position="77"/>
    </location>
</feature>
<dbReference type="AlphaFoldDB" id="A0A8X6H5J5"/>
<dbReference type="OrthoDB" id="7120100at2759"/>
<proteinExistence type="predicted"/>
<evidence type="ECO:0000313" key="4">
    <source>
        <dbReference type="Proteomes" id="UP000887116"/>
    </source>
</evidence>
<dbReference type="InterPro" id="IPR013325">
    <property type="entry name" value="RNA_pol_sigma_r2"/>
</dbReference>
<evidence type="ECO:0000259" key="1">
    <source>
        <dbReference type="Pfam" id="PF04542"/>
    </source>
</evidence>
<dbReference type="EMBL" id="BMAO01037391">
    <property type="protein sequence ID" value="GFR17387.1"/>
    <property type="molecule type" value="Genomic_DNA"/>
</dbReference>
<dbReference type="EMBL" id="BMAO01016853">
    <property type="protein sequence ID" value="GFR11614.1"/>
    <property type="molecule type" value="Genomic_DNA"/>
</dbReference>
<protein>
    <submittedName>
        <fullName evidence="3">RNA polymerase sigma factor</fullName>
    </submittedName>
</protein>
<dbReference type="Gene3D" id="1.10.1740.10">
    <property type="match status" value="1"/>
</dbReference>
<dbReference type="Pfam" id="PF04542">
    <property type="entry name" value="Sigma70_r2"/>
    <property type="match status" value="1"/>
</dbReference>
<dbReference type="GO" id="GO:0003700">
    <property type="term" value="F:DNA-binding transcription factor activity"/>
    <property type="evidence" value="ECO:0007669"/>
    <property type="project" value="InterPro"/>
</dbReference>
<dbReference type="InterPro" id="IPR007627">
    <property type="entry name" value="RNA_pol_sigma70_r2"/>
</dbReference>
<evidence type="ECO:0000313" key="2">
    <source>
        <dbReference type="EMBL" id="GFR11614.1"/>
    </source>
</evidence>
<sequence>MKRYSGVDSIVVQNIQYQVKRLKFFECFAHETHEDLEQELFCEIWTYLDRYDESKGSFNTFVARLTERRANNLLEKQLCIKRNINNYINIEKIEAFEDEVAKRTDVDYMISTLPRKMQKICEQLKYFNLYEVAKMNNISRTTLNTMIRKIRTKLSSIYYKGKKKN</sequence>